<gene>
    <name evidence="8" type="ORF">E4656_11220</name>
</gene>
<dbReference type="GO" id="GO:0045892">
    <property type="term" value="P:negative regulation of DNA-templated transcription"/>
    <property type="evidence" value="ECO:0007669"/>
    <property type="project" value="TreeGrafter"/>
</dbReference>
<dbReference type="PROSITE" id="PS51078">
    <property type="entry name" value="ICLR_ED"/>
    <property type="match status" value="1"/>
</dbReference>
<feature type="domain" description="HTH iclR-type" evidence="6">
    <location>
        <begin position="28"/>
        <end position="89"/>
    </location>
</feature>
<dbReference type="Proteomes" id="UP000297475">
    <property type="component" value="Unassembled WGS sequence"/>
</dbReference>
<evidence type="ECO:0000256" key="3">
    <source>
        <dbReference type="ARBA" id="ARBA00023163"/>
    </source>
</evidence>
<dbReference type="InterPro" id="IPR036388">
    <property type="entry name" value="WH-like_DNA-bd_sf"/>
</dbReference>
<dbReference type="AlphaFoldDB" id="A0A4Z0WEC4"/>
<organism evidence="8 9">
    <name type="scientific">Natronospirillum operosum</name>
    <dbReference type="NCBI Taxonomy" id="2759953"/>
    <lineage>
        <taxon>Bacteria</taxon>
        <taxon>Pseudomonadati</taxon>
        <taxon>Pseudomonadota</taxon>
        <taxon>Gammaproteobacteria</taxon>
        <taxon>Oceanospirillales</taxon>
        <taxon>Natronospirillaceae</taxon>
        <taxon>Natronospirillum</taxon>
    </lineage>
</organism>
<dbReference type="SUPFAM" id="SSF55781">
    <property type="entry name" value="GAF domain-like"/>
    <property type="match status" value="1"/>
</dbReference>
<dbReference type="GO" id="GO:0003677">
    <property type="term" value="F:DNA binding"/>
    <property type="evidence" value="ECO:0007669"/>
    <property type="project" value="UniProtKB-KW"/>
</dbReference>
<dbReference type="EMBL" id="SRMF01000003">
    <property type="protein sequence ID" value="TGG93602.1"/>
    <property type="molecule type" value="Genomic_DNA"/>
</dbReference>
<dbReference type="Pfam" id="PF09339">
    <property type="entry name" value="HTH_IclR"/>
    <property type="match status" value="1"/>
</dbReference>
<keyword evidence="9" id="KW-1185">Reference proteome</keyword>
<protein>
    <recommendedName>
        <fullName evidence="4">HTH-type transcriptional repressor AllR</fullName>
    </recommendedName>
    <alternativeName>
        <fullName evidence="5">Negative regulator of allantoin and glyoxylate utilization operons</fullName>
    </alternativeName>
</protein>
<dbReference type="SMART" id="SM00346">
    <property type="entry name" value="HTH_ICLR"/>
    <property type="match status" value="1"/>
</dbReference>
<accession>A0A4Z0WEC4</accession>
<dbReference type="PROSITE" id="PS51077">
    <property type="entry name" value="HTH_ICLR"/>
    <property type="match status" value="1"/>
</dbReference>
<feature type="domain" description="IclR-ED" evidence="7">
    <location>
        <begin position="90"/>
        <end position="281"/>
    </location>
</feature>
<dbReference type="InterPro" id="IPR029016">
    <property type="entry name" value="GAF-like_dom_sf"/>
</dbReference>
<dbReference type="InterPro" id="IPR014757">
    <property type="entry name" value="Tscrpt_reg_IclR_C"/>
</dbReference>
<dbReference type="InterPro" id="IPR036390">
    <property type="entry name" value="WH_DNA-bd_sf"/>
</dbReference>
<evidence type="ECO:0000313" key="8">
    <source>
        <dbReference type="EMBL" id="TGG93602.1"/>
    </source>
</evidence>
<evidence type="ECO:0000256" key="4">
    <source>
        <dbReference type="ARBA" id="ARBA00040379"/>
    </source>
</evidence>
<reference evidence="8 9" key="1">
    <citation type="submission" date="2019-04" db="EMBL/GenBank/DDBJ databases">
        <title>Natronospirillum operosus gen. nov., sp. nov., a haloalkaliphilic satellite isolated from decaying biomass of laboratory culture of cyanobacterium Geitlerinema sp. and proposal of Natronospirillaceae fam. nov. and Saccharospirillaceae fam. nov.</title>
        <authorList>
            <person name="Kevbrin V."/>
            <person name="Boltyanskaya Y."/>
            <person name="Koziaeva V."/>
            <person name="Grouzdev D.S."/>
            <person name="Park M."/>
            <person name="Cho J."/>
        </authorList>
    </citation>
    <scope>NUCLEOTIDE SEQUENCE [LARGE SCALE GENOMIC DNA]</scope>
    <source>
        <strain evidence="8 9">G-116</strain>
    </source>
</reference>
<name>A0A4Z0WEC4_9GAMM</name>
<evidence type="ECO:0000256" key="5">
    <source>
        <dbReference type="ARBA" id="ARBA00042627"/>
    </source>
</evidence>
<sequence>MTKKNLSVPENLVNHVSHAETDRKPRFETSIQKALSILKLLSPAKPRIKAEDVTESLRCSPATAYRYIEALTDIGLLSTIGGGYYGVGPRVVELDRTLQLSDPLIHVGQKVMRKKAEEVPNSVLRLCGLFEGRVICLHSEGPEYIRSGEDQISLVHGRGVTVPLFRNAASLSILAFLPLQRAQNLYLENAPAIQEAGLGSTWKEFWAYLTMLKQRGYVYTAGRNNPELAAVSVPIGPAQGGQIFGSLTRVYAHDWFRKQDLNDLVQEVKFGGEQIQSEIIQAIPSN</sequence>
<dbReference type="InterPro" id="IPR050707">
    <property type="entry name" value="HTH_MetabolicPath_Reg"/>
</dbReference>
<evidence type="ECO:0000256" key="2">
    <source>
        <dbReference type="ARBA" id="ARBA00023125"/>
    </source>
</evidence>
<dbReference type="OrthoDB" id="31778at2"/>
<comment type="caution">
    <text evidence="8">The sequence shown here is derived from an EMBL/GenBank/DDBJ whole genome shotgun (WGS) entry which is preliminary data.</text>
</comment>
<keyword evidence="1" id="KW-0805">Transcription regulation</keyword>
<dbReference type="PANTHER" id="PTHR30136:SF24">
    <property type="entry name" value="HTH-TYPE TRANSCRIPTIONAL REPRESSOR ALLR"/>
    <property type="match status" value="1"/>
</dbReference>
<dbReference type="RefSeq" id="WP_135483345.1">
    <property type="nucleotide sequence ID" value="NZ_SRMF01000003.1"/>
</dbReference>
<keyword evidence="2" id="KW-0238">DNA-binding</keyword>
<dbReference type="SUPFAM" id="SSF46785">
    <property type="entry name" value="Winged helix' DNA-binding domain"/>
    <property type="match status" value="1"/>
</dbReference>
<keyword evidence="3" id="KW-0804">Transcription</keyword>
<dbReference type="Gene3D" id="1.10.10.10">
    <property type="entry name" value="Winged helix-like DNA-binding domain superfamily/Winged helix DNA-binding domain"/>
    <property type="match status" value="1"/>
</dbReference>
<dbReference type="PANTHER" id="PTHR30136">
    <property type="entry name" value="HELIX-TURN-HELIX TRANSCRIPTIONAL REGULATOR, ICLR FAMILY"/>
    <property type="match status" value="1"/>
</dbReference>
<evidence type="ECO:0000259" key="6">
    <source>
        <dbReference type="PROSITE" id="PS51077"/>
    </source>
</evidence>
<evidence type="ECO:0000259" key="7">
    <source>
        <dbReference type="PROSITE" id="PS51078"/>
    </source>
</evidence>
<dbReference type="InterPro" id="IPR005471">
    <property type="entry name" value="Tscrpt_reg_IclR_N"/>
</dbReference>
<dbReference type="GO" id="GO:0003700">
    <property type="term" value="F:DNA-binding transcription factor activity"/>
    <property type="evidence" value="ECO:0007669"/>
    <property type="project" value="TreeGrafter"/>
</dbReference>
<dbReference type="Gene3D" id="3.30.450.40">
    <property type="match status" value="1"/>
</dbReference>
<proteinExistence type="predicted"/>
<evidence type="ECO:0000256" key="1">
    <source>
        <dbReference type="ARBA" id="ARBA00023015"/>
    </source>
</evidence>
<evidence type="ECO:0000313" key="9">
    <source>
        <dbReference type="Proteomes" id="UP000297475"/>
    </source>
</evidence>